<dbReference type="InterPro" id="IPR010261">
    <property type="entry name" value="Tir_chaperone"/>
</dbReference>
<protein>
    <recommendedName>
        <fullName evidence="3">Tir chaperone family protein</fullName>
    </recommendedName>
</protein>
<name>A0A9W6LQU3_9HYPH</name>
<accession>A0A9W6LQU3</accession>
<dbReference type="CDD" id="cd16364">
    <property type="entry name" value="T3SC_I-like"/>
    <property type="match status" value="1"/>
</dbReference>
<reference evidence="1" key="1">
    <citation type="journal article" date="2023" name="Int. J. Syst. Evol. Microbiol.">
        <title>Methylocystis iwaonis sp. nov., a type II methane-oxidizing bacterium from surface soil of a rice paddy field in Japan, and emended description of the genus Methylocystis (ex Whittenbury et al. 1970) Bowman et al. 1993.</title>
        <authorList>
            <person name="Kaise H."/>
            <person name="Sawadogo J.B."/>
            <person name="Alam M.S."/>
            <person name="Ueno C."/>
            <person name="Dianou D."/>
            <person name="Shinjo R."/>
            <person name="Asakawa S."/>
        </authorList>
    </citation>
    <scope>NUCLEOTIDE SEQUENCE</scope>
    <source>
        <strain evidence="1">LMG27198</strain>
    </source>
</reference>
<dbReference type="AlphaFoldDB" id="A0A9W6LQU3"/>
<dbReference type="SUPFAM" id="SSF69635">
    <property type="entry name" value="Type III secretory system chaperone-like"/>
    <property type="match status" value="1"/>
</dbReference>
<evidence type="ECO:0000313" key="1">
    <source>
        <dbReference type="EMBL" id="GLI91823.1"/>
    </source>
</evidence>
<sequence length="150" mass="15894">MRNAIEALESLGAQIGLAGLGFDKDGVCGLIVGDDTEIFFYGEPDGEILRLSGIIGDIDDERPALAQRLLELNAGDGENGAAAFAVDPDTGEIMLVRVLTLSELSPESLLAAVEEFVVRVEYWTENLPHVAVKDEAAAQALLPDAMIILG</sequence>
<keyword evidence="2" id="KW-1185">Reference proteome</keyword>
<dbReference type="Gene3D" id="3.30.1460.10">
    <property type="match status" value="1"/>
</dbReference>
<dbReference type="GO" id="GO:0030254">
    <property type="term" value="P:protein secretion by the type III secretion system"/>
    <property type="evidence" value="ECO:0007669"/>
    <property type="project" value="InterPro"/>
</dbReference>
<evidence type="ECO:0000313" key="2">
    <source>
        <dbReference type="Proteomes" id="UP001144323"/>
    </source>
</evidence>
<gene>
    <name evidence="1" type="ORF">LMG27198_08150</name>
</gene>
<evidence type="ECO:0008006" key="3">
    <source>
        <dbReference type="Google" id="ProtNLM"/>
    </source>
</evidence>
<organism evidence="1 2">
    <name type="scientific">Methylocystis echinoides</name>
    <dbReference type="NCBI Taxonomy" id="29468"/>
    <lineage>
        <taxon>Bacteria</taxon>
        <taxon>Pseudomonadati</taxon>
        <taxon>Pseudomonadota</taxon>
        <taxon>Alphaproteobacteria</taxon>
        <taxon>Hyphomicrobiales</taxon>
        <taxon>Methylocystaceae</taxon>
        <taxon>Methylocystis</taxon>
    </lineage>
</organism>
<dbReference type="Pfam" id="PF05932">
    <property type="entry name" value="CesT"/>
    <property type="match status" value="1"/>
</dbReference>
<dbReference type="Proteomes" id="UP001144323">
    <property type="component" value="Unassembled WGS sequence"/>
</dbReference>
<dbReference type="EMBL" id="BSEC01000001">
    <property type="protein sequence ID" value="GLI91823.1"/>
    <property type="molecule type" value="Genomic_DNA"/>
</dbReference>
<proteinExistence type="predicted"/>
<comment type="caution">
    <text evidence="1">The sequence shown here is derived from an EMBL/GenBank/DDBJ whole genome shotgun (WGS) entry which is preliminary data.</text>
</comment>
<dbReference type="RefSeq" id="WP_281800664.1">
    <property type="nucleotide sequence ID" value="NZ_BSEC01000001.1"/>
</dbReference>